<keyword evidence="4" id="KW-0809">Transit peptide</keyword>
<comment type="caution">
    <text evidence="9">The sequence shown here is derived from an EMBL/GenBank/DDBJ whole genome shotgun (WGS) entry which is preliminary data.</text>
</comment>
<keyword evidence="8" id="KW-0811">Translocation</keyword>
<feature type="transmembrane region" description="Helical" evidence="8">
    <location>
        <begin position="121"/>
        <end position="141"/>
    </location>
</feature>
<dbReference type="GO" id="GO:0030150">
    <property type="term" value="P:protein import into mitochondrial matrix"/>
    <property type="evidence" value="ECO:0007669"/>
    <property type="project" value="UniProtKB-UniRule"/>
</dbReference>
<evidence type="ECO:0000256" key="2">
    <source>
        <dbReference type="ARBA" id="ARBA00010867"/>
    </source>
</evidence>
<dbReference type="Pfam" id="PF08294">
    <property type="entry name" value="TIM21"/>
    <property type="match status" value="1"/>
</dbReference>
<evidence type="ECO:0000256" key="1">
    <source>
        <dbReference type="ARBA" id="ARBA00004304"/>
    </source>
</evidence>
<keyword evidence="8" id="KW-0999">Mitochondrion inner membrane</keyword>
<keyword evidence="10" id="KW-1185">Reference proteome</keyword>
<comment type="subcellular location">
    <subcellularLocation>
        <location evidence="8">Mitochondrion inner membrane</location>
        <topology evidence="8">Single-pass membrane protein</topology>
    </subcellularLocation>
    <subcellularLocation>
        <location evidence="1">Mitochondrion membrane</location>
        <topology evidence="1">Single-pass membrane protein</topology>
    </subcellularLocation>
</comment>
<organism evidence="9 10">
    <name type="scientific">Ridgeia piscesae</name>
    <name type="common">Tubeworm</name>
    <dbReference type="NCBI Taxonomy" id="27915"/>
    <lineage>
        <taxon>Eukaryota</taxon>
        <taxon>Metazoa</taxon>
        <taxon>Spiralia</taxon>
        <taxon>Lophotrochozoa</taxon>
        <taxon>Annelida</taxon>
        <taxon>Polychaeta</taxon>
        <taxon>Sedentaria</taxon>
        <taxon>Canalipalpata</taxon>
        <taxon>Sabellida</taxon>
        <taxon>Siboglinidae</taxon>
        <taxon>Ridgeia</taxon>
    </lineage>
</organism>
<gene>
    <name evidence="9" type="ORF">NP493_18g10000</name>
</gene>
<keyword evidence="7 8" id="KW-0472">Membrane</keyword>
<evidence type="ECO:0000313" key="10">
    <source>
        <dbReference type="Proteomes" id="UP001209878"/>
    </source>
</evidence>
<evidence type="ECO:0000256" key="6">
    <source>
        <dbReference type="ARBA" id="ARBA00023128"/>
    </source>
</evidence>
<reference evidence="9" key="1">
    <citation type="journal article" date="2023" name="Mol. Biol. Evol.">
        <title>Third-Generation Sequencing Reveals the Adaptive Role of the Epigenome in Three Deep-Sea Polychaetes.</title>
        <authorList>
            <person name="Perez M."/>
            <person name="Aroh O."/>
            <person name="Sun Y."/>
            <person name="Lan Y."/>
            <person name="Juniper S.K."/>
            <person name="Young C.R."/>
            <person name="Angers B."/>
            <person name="Qian P.Y."/>
        </authorList>
    </citation>
    <scope>NUCLEOTIDE SEQUENCE</scope>
    <source>
        <strain evidence="9">R07B-5</strain>
    </source>
</reference>
<keyword evidence="6 8" id="KW-0496">Mitochondrion</keyword>
<dbReference type="Proteomes" id="UP001209878">
    <property type="component" value="Unassembled WGS sequence"/>
</dbReference>
<dbReference type="PANTHER" id="PTHR13032:SF6">
    <property type="entry name" value="MITOCHONDRIAL IMPORT INNER MEMBRANE TRANSLOCASE SUBUNIT TIM21"/>
    <property type="match status" value="1"/>
</dbReference>
<keyword evidence="3 8" id="KW-0812">Transmembrane</keyword>
<evidence type="ECO:0000256" key="5">
    <source>
        <dbReference type="ARBA" id="ARBA00022989"/>
    </source>
</evidence>
<proteinExistence type="inferred from homology"/>
<evidence type="ECO:0000256" key="8">
    <source>
        <dbReference type="RuleBase" id="RU367142"/>
    </source>
</evidence>
<dbReference type="InterPro" id="IPR013261">
    <property type="entry name" value="Tim21"/>
</dbReference>
<name>A0AAD9UKU6_RIDPI</name>
<evidence type="ECO:0000256" key="7">
    <source>
        <dbReference type="ARBA" id="ARBA00023136"/>
    </source>
</evidence>
<sequence length="278" mass="31306">MYFVCPTVSRLLSPPGVVMVTRPIRQTLSAVDSWDRCCYRFLSNLSKNAAWSGAKLLGCKQVVLCETKGCRKLLHTSSARRTPVAKPKSNQTHRQIVEATEQKTFSELTVGQKVARVGKDATYTGVIVLGVGVTCLMFYAIGRELFSSQSPSGVYSKAFKLCRKSYEVVDTFGEPMKAFGEMTRRGRRRYVSNVEYEKEGVKHMRMKFYLEGPHRKGTVHLEAKKMNEGSMNFDTYLSSWTTTHVEPSLLRTTDNQRCDIVNTGCVVIATSNIELLRM</sequence>
<keyword evidence="8" id="KW-0813">Transport</keyword>
<accession>A0AAD9UKU6</accession>
<comment type="similarity">
    <text evidence="2 8">Belongs to the TIM21 family.</text>
</comment>
<evidence type="ECO:0000256" key="4">
    <source>
        <dbReference type="ARBA" id="ARBA00022946"/>
    </source>
</evidence>
<comment type="function">
    <text evidence="8">Essential component of the TIM23 complex, a complex that mediates the translocation of transit peptide-containing proteins across the mitochondrial inner membrane.</text>
</comment>
<dbReference type="AlphaFoldDB" id="A0AAD9UKU6"/>
<keyword evidence="8" id="KW-0653">Protein transport</keyword>
<evidence type="ECO:0000256" key="3">
    <source>
        <dbReference type="ARBA" id="ARBA00022692"/>
    </source>
</evidence>
<protein>
    <recommendedName>
        <fullName evidence="8">Mitochondrial import inner membrane translocase subunit Tim21</fullName>
    </recommendedName>
</protein>
<dbReference type="PANTHER" id="PTHR13032">
    <property type="entry name" value="MITOCHONDRIAL IMPORT INNER MEMBRANE TRANSLOCASE SUBUNIT TIM21"/>
    <property type="match status" value="1"/>
</dbReference>
<keyword evidence="5 8" id="KW-1133">Transmembrane helix</keyword>
<dbReference type="Gene3D" id="3.10.450.320">
    <property type="entry name" value="Mitochondrial import inner membrane translocase subunit Tim21"/>
    <property type="match status" value="1"/>
</dbReference>
<evidence type="ECO:0000313" key="9">
    <source>
        <dbReference type="EMBL" id="KAK2193046.1"/>
    </source>
</evidence>
<dbReference type="EMBL" id="JAODUO010000018">
    <property type="protein sequence ID" value="KAK2193046.1"/>
    <property type="molecule type" value="Genomic_DNA"/>
</dbReference>
<dbReference type="GO" id="GO:0005744">
    <property type="term" value="C:TIM23 mitochondrial import inner membrane translocase complex"/>
    <property type="evidence" value="ECO:0007669"/>
    <property type="project" value="UniProtKB-UniRule"/>
</dbReference>
<dbReference type="InterPro" id="IPR038552">
    <property type="entry name" value="Tim21_IMS_sf"/>
</dbReference>
<comment type="subunit">
    <text evidence="8">Component of the TIM23 complex.</text>
</comment>